<feature type="compositionally biased region" description="Basic and acidic residues" evidence="1">
    <location>
        <begin position="1"/>
        <end position="16"/>
    </location>
</feature>
<keyword evidence="3" id="KW-1185">Reference proteome</keyword>
<comment type="caution">
    <text evidence="2">The sequence shown here is derived from an EMBL/GenBank/DDBJ whole genome shotgun (WGS) entry which is preliminary data.</text>
</comment>
<dbReference type="Proteomes" id="UP000617340">
    <property type="component" value="Unassembled WGS sequence"/>
</dbReference>
<feature type="compositionally biased region" description="Basic and acidic residues" evidence="1">
    <location>
        <begin position="62"/>
        <end position="74"/>
    </location>
</feature>
<reference evidence="2" key="1">
    <citation type="journal article" date="2020" name="G3 (Bethesda)">
        <title>High-Quality Assemblies for Three Invasive Social Wasps from the &lt;i&gt;Vespula&lt;/i&gt; Genus.</title>
        <authorList>
            <person name="Harrop T.W.R."/>
            <person name="Guhlin J."/>
            <person name="McLaughlin G.M."/>
            <person name="Permina E."/>
            <person name="Stockwell P."/>
            <person name="Gilligan J."/>
            <person name="Le Lec M.F."/>
            <person name="Gruber M.A.M."/>
            <person name="Quinn O."/>
            <person name="Lovegrove M."/>
            <person name="Duncan E.J."/>
            <person name="Remnant E.J."/>
            <person name="Van Eeckhoven J."/>
            <person name="Graham B."/>
            <person name="Knapp R.A."/>
            <person name="Langford K.W."/>
            <person name="Kronenberg Z."/>
            <person name="Press M.O."/>
            <person name="Eacker S.M."/>
            <person name="Wilson-Rankin E.E."/>
            <person name="Purcell J."/>
            <person name="Lester P.J."/>
            <person name="Dearden P.K."/>
        </authorList>
    </citation>
    <scope>NUCLEOTIDE SEQUENCE</scope>
    <source>
        <strain evidence="2">Linc-1</strain>
    </source>
</reference>
<evidence type="ECO:0000313" key="2">
    <source>
        <dbReference type="EMBL" id="KAF7390321.1"/>
    </source>
</evidence>
<name>A0A834JKS5_VESGE</name>
<sequence length="87" mass="10072">MQRREVKGARLKRDSDSGSPYRSAGVNIESLGLRGEEEEEEEEEEEAQEEEEEEEEEEEVEKEEKKERQRKGLDGVEMVGANLKLFA</sequence>
<proteinExistence type="predicted"/>
<protein>
    <submittedName>
        <fullName evidence="2">Uncharacterized protein</fullName>
    </submittedName>
</protein>
<feature type="compositionally biased region" description="Acidic residues" evidence="1">
    <location>
        <begin position="36"/>
        <end position="61"/>
    </location>
</feature>
<dbReference type="EMBL" id="JACSDZ010000012">
    <property type="protein sequence ID" value="KAF7390321.1"/>
    <property type="molecule type" value="Genomic_DNA"/>
</dbReference>
<evidence type="ECO:0000313" key="3">
    <source>
        <dbReference type="Proteomes" id="UP000617340"/>
    </source>
</evidence>
<dbReference type="AlphaFoldDB" id="A0A834JKS5"/>
<feature type="region of interest" description="Disordered" evidence="1">
    <location>
        <begin position="1"/>
        <end position="74"/>
    </location>
</feature>
<accession>A0A834JKS5</accession>
<evidence type="ECO:0000256" key="1">
    <source>
        <dbReference type="SAM" id="MobiDB-lite"/>
    </source>
</evidence>
<gene>
    <name evidence="2" type="ORF">HZH68_012178</name>
</gene>
<organism evidence="2 3">
    <name type="scientific">Vespula germanica</name>
    <name type="common">German yellow jacket</name>
    <name type="synonym">Paravespula germanica</name>
    <dbReference type="NCBI Taxonomy" id="30212"/>
    <lineage>
        <taxon>Eukaryota</taxon>
        <taxon>Metazoa</taxon>
        <taxon>Ecdysozoa</taxon>
        <taxon>Arthropoda</taxon>
        <taxon>Hexapoda</taxon>
        <taxon>Insecta</taxon>
        <taxon>Pterygota</taxon>
        <taxon>Neoptera</taxon>
        <taxon>Endopterygota</taxon>
        <taxon>Hymenoptera</taxon>
        <taxon>Apocrita</taxon>
        <taxon>Aculeata</taxon>
        <taxon>Vespoidea</taxon>
        <taxon>Vespidae</taxon>
        <taxon>Vespinae</taxon>
        <taxon>Vespula</taxon>
    </lineage>
</organism>